<comment type="caution">
    <text evidence="1">The sequence shown here is derived from an EMBL/GenBank/DDBJ whole genome shotgun (WGS) entry which is preliminary data.</text>
</comment>
<dbReference type="EMBL" id="JAACNO010003127">
    <property type="protein sequence ID" value="KAF4128379.1"/>
    <property type="molecule type" value="Genomic_DNA"/>
</dbReference>
<dbReference type="Proteomes" id="UP000704712">
    <property type="component" value="Unassembled WGS sequence"/>
</dbReference>
<evidence type="ECO:0000313" key="2">
    <source>
        <dbReference type="EMBL" id="KAF4128379.1"/>
    </source>
</evidence>
<dbReference type="EMBL" id="WSZM01000349">
    <property type="protein sequence ID" value="KAF4034783.1"/>
    <property type="molecule type" value="Genomic_DNA"/>
</dbReference>
<accession>A0A833SPD8</accession>
<reference evidence="1" key="1">
    <citation type="submission" date="2020-04" db="EMBL/GenBank/DDBJ databases">
        <title>Hybrid Assembly of Korean Phytophthora infestans isolates.</title>
        <authorList>
            <person name="Prokchorchik M."/>
            <person name="Lee Y."/>
            <person name="Seo J."/>
            <person name="Cho J.-H."/>
            <person name="Park Y.-E."/>
            <person name="Jang D.-C."/>
            <person name="Im J.-S."/>
            <person name="Choi J.-G."/>
            <person name="Park H.-J."/>
            <person name="Lee G.-B."/>
            <person name="Lee Y.-G."/>
            <person name="Hong S.-Y."/>
            <person name="Cho K."/>
            <person name="Sohn K.H."/>
        </authorList>
    </citation>
    <scope>NUCLEOTIDE SEQUENCE</scope>
    <source>
        <strain evidence="1">KR_1_A1</strain>
        <strain evidence="2">KR_2_A2</strain>
    </source>
</reference>
<gene>
    <name evidence="1" type="ORF">GN244_ATG13236</name>
    <name evidence="2" type="ORF">GN958_ATG22457</name>
</gene>
<sequence length="257" mass="29014">MLRTCSKLVRRCAGPPSGRSFSSKPRDWFGINSEFISMRGLGITSRALNGMPEFVRYSRNTPRVFVSGSSDEVRSSMYILSQFPMNARVNLPEFVQGAERAAHTVLQRLYTQDVEETKRFLEQLATPDSLTALLHKPSAPIVDGSKKDRVILEQLSVNTAALDAVAYIWERVDEEVNSEWLSMRVQYDVTEHLLISPDGGEGIEDRRAINTQFAWTFEADVTKPEEVEWAIVRATPFVEKPAVLTTDAAQKEEDEKK</sequence>
<proteinExistence type="predicted"/>
<organism evidence="1 3">
    <name type="scientific">Phytophthora infestans</name>
    <name type="common">Potato late blight agent</name>
    <name type="synonym">Botrytis infestans</name>
    <dbReference type="NCBI Taxonomy" id="4787"/>
    <lineage>
        <taxon>Eukaryota</taxon>
        <taxon>Sar</taxon>
        <taxon>Stramenopiles</taxon>
        <taxon>Oomycota</taxon>
        <taxon>Peronosporomycetes</taxon>
        <taxon>Peronosporales</taxon>
        <taxon>Peronosporaceae</taxon>
        <taxon>Phytophthora</taxon>
    </lineage>
</organism>
<dbReference type="AlphaFoldDB" id="A0A833SPD8"/>
<evidence type="ECO:0000313" key="3">
    <source>
        <dbReference type="Proteomes" id="UP000602510"/>
    </source>
</evidence>
<protein>
    <submittedName>
        <fullName evidence="1">Uncharacterized protein</fullName>
    </submittedName>
</protein>
<dbReference type="Proteomes" id="UP000602510">
    <property type="component" value="Unassembled WGS sequence"/>
</dbReference>
<name>A0A833SPD8_PHYIN</name>
<evidence type="ECO:0000313" key="1">
    <source>
        <dbReference type="EMBL" id="KAF4034783.1"/>
    </source>
</evidence>
<keyword evidence="3" id="KW-1185">Reference proteome</keyword>